<gene>
    <name evidence="1" type="ORF">AAFF_G00126830</name>
</gene>
<sequence length="96" mass="10428">MSRFSSSSLFRVLLHVPHSSPLEEVHRKSDSEGEESAFSLKALSSPPNLTYGVPPPAVEPVQLLPRNTPRLLLWLSVNVASCCPVPVSCSRSTGCR</sequence>
<reference evidence="1" key="1">
    <citation type="journal article" date="2023" name="Science">
        <title>Genome structures resolve the early diversification of teleost fishes.</title>
        <authorList>
            <person name="Parey E."/>
            <person name="Louis A."/>
            <person name="Montfort J."/>
            <person name="Bouchez O."/>
            <person name="Roques C."/>
            <person name="Iampietro C."/>
            <person name="Lluch J."/>
            <person name="Castinel A."/>
            <person name="Donnadieu C."/>
            <person name="Desvignes T."/>
            <person name="Floi Bucao C."/>
            <person name="Jouanno E."/>
            <person name="Wen M."/>
            <person name="Mejri S."/>
            <person name="Dirks R."/>
            <person name="Jansen H."/>
            <person name="Henkel C."/>
            <person name="Chen W.J."/>
            <person name="Zahm M."/>
            <person name="Cabau C."/>
            <person name="Klopp C."/>
            <person name="Thompson A.W."/>
            <person name="Robinson-Rechavi M."/>
            <person name="Braasch I."/>
            <person name="Lecointre G."/>
            <person name="Bobe J."/>
            <person name="Postlethwait J.H."/>
            <person name="Berthelot C."/>
            <person name="Roest Crollius H."/>
            <person name="Guiguen Y."/>
        </authorList>
    </citation>
    <scope>NUCLEOTIDE SEQUENCE</scope>
    <source>
        <strain evidence="1">NC1722</strain>
    </source>
</reference>
<dbReference type="Proteomes" id="UP001221898">
    <property type="component" value="Unassembled WGS sequence"/>
</dbReference>
<organism evidence="1 2">
    <name type="scientific">Aldrovandia affinis</name>
    <dbReference type="NCBI Taxonomy" id="143900"/>
    <lineage>
        <taxon>Eukaryota</taxon>
        <taxon>Metazoa</taxon>
        <taxon>Chordata</taxon>
        <taxon>Craniata</taxon>
        <taxon>Vertebrata</taxon>
        <taxon>Euteleostomi</taxon>
        <taxon>Actinopterygii</taxon>
        <taxon>Neopterygii</taxon>
        <taxon>Teleostei</taxon>
        <taxon>Notacanthiformes</taxon>
        <taxon>Halosauridae</taxon>
        <taxon>Aldrovandia</taxon>
    </lineage>
</organism>
<comment type="caution">
    <text evidence="1">The sequence shown here is derived from an EMBL/GenBank/DDBJ whole genome shotgun (WGS) entry which is preliminary data.</text>
</comment>
<evidence type="ECO:0000313" key="2">
    <source>
        <dbReference type="Proteomes" id="UP001221898"/>
    </source>
</evidence>
<dbReference type="EMBL" id="JAINUG010000019">
    <property type="protein sequence ID" value="KAJ8412347.1"/>
    <property type="molecule type" value="Genomic_DNA"/>
</dbReference>
<keyword evidence="2" id="KW-1185">Reference proteome</keyword>
<dbReference type="AlphaFoldDB" id="A0AAD7WX15"/>
<protein>
    <submittedName>
        <fullName evidence="1">Uncharacterized protein</fullName>
    </submittedName>
</protein>
<proteinExistence type="predicted"/>
<accession>A0AAD7WX15</accession>
<name>A0AAD7WX15_9TELE</name>
<evidence type="ECO:0000313" key="1">
    <source>
        <dbReference type="EMBL" id="KAJ8412347.1"/>
    </source>
</evidence>